<protein>
    <submittedName>
        <fullName evidence="2">Uncharacterized protein</fullName>
    </submittedName>
</protein>
<gene>
    <name evidence="2" type="ORF">SPIL2461_LOCUS5977</name>
</gene>
<proteinExistence type="predicted"/>
<reference evidence="2" key="1">
    <citation type="submission" date="2021-02" db="EMBL/GenBank/DDBJ databases">
        <authorList>
            <person name="Dougan E. K."/>
            <person name="Rhodes N."/>
            <person name="Thang M."/>
            <person name="Chan C."/>
        </authorList>
    </citation>
    <scope>NUCLEOTIDE SEQUENCE</scope>
</reference>
<feature type="compositionally biased region" description="Polar residues" evidence="1">
    <location>
        <begin position="249"/>
        <end position="272"/>
    </location>
</feature>
<accession>A0A812N3Z6</accession>
<keyword evidence="3" id="KW-1185">Reference proteome</keyword>
<feature type="compositionally biased region" description="Polar residues" evidence="1">
    <location>
        <begin position="160"/>
        <end position="179"/>
    </location>
</feature>
<comment type="caution">
    <text evidence="2">The sequence shown here is derived from an EMBL/GenBank/DDBJ whole genome shotgun (WGS) entry which is preliminary data.</text>
</comment>
<dbReference type="OrthoDB" id="442231at2759"/>
<dbReference type="EMBL" id="CAJNIZ010008779">
    <property type="protein sequence ID" value="CAE7271566.1"/>
    <property type="molecule type" value="Genomic_DNA"/>
</dbReference>
<organism evidence="2 3">
    <name type="scientific">Symbiodinium pilosum</name>
    <name type="common">Dinoflagellate</name>
    <dbReference type="NCBI Taxonomy" id="2952"/>
    <lineage>
        <taxon>Eukaryota</taxon>
        <taxon>Sar</taxon>
        <taxon>Alveolata</taxon>
        <taxon>Dinophyceae</taxon>
        <taxon>Suessiales</taxon>
        <taxon>Symbiodiniaceae</taxon>
        <taxon>Symbiodinium</taxon>
    </lineage>
</organism>
<feature type="compositionally biased region" description="Basic and acidic residues" evidence="1">
    <location>
        <begin position="276"/>
        <end position="296"/>
    </location>
</feature>
<sequence>MSYNDYEEEQDGPDSVPHQQLEQAVLDPYGGMLPADADNAEWYGAVEDTSQLIKEESLEDSYDGFRWVPAARCEVAWDVLHVSGSSDMNDAWVWAKVDKDESQGSDDDLVLWEAPDRNRLRAAWKDVLRSLKKPKRDEQVQEPSALDSPRSMKMDPNKEGLSTTCQTLTAQPETPANSLAAQPKAAPQPGPPEPKKRSVSYQRPVPKKSALLTSGTKTVLPRPKKLAHPYPSNSGADVVPNADDDQAMAGQSSEATAGKSSAQPTRRPQQVSGRGVKRDVPMPTRREDVGLRRSKR</sequence>
<evidence type="ECO:0000256" key="1">
    <source>
        <dbReference type="SAM" id="MobiDB-lite"/>
    </source>
</evidence>
<evidence type="ECO:0000313" key="3">
    <source>
        <dbReference type="Proteomes" id="UP000649617"/>
    </source>
</evidence>
<dbReference type="AlphaFoldDB" id="A0A812N3Z6"/>
<evidence type="ECO:0000313" key="2">
    <source>
        <dbReference type="EMBL" id="CAE7271566.1"/>
    </source>
</evidence>
<feature type="region of interest" description="Disordered" evidence="1">
    <location>
        <begin position="133"/>
        <end position="296"/>
    </location>
</feature>
<dbReference type="Proteomes" id="UP000649617">
    <property type="component" value="Unassembled WGS sequence"/>
</dbReference>
<feature type="compositionally biased region" description="Acidic residues" evidence="1">
    <location>
        <begin position="1"/>
        <end position="12"/>
    </location>
</feature>
<name>A0A812N3Z6_SYMPI</name>
<feature type="region of interest" description="Disordered" evidence="1">
    <location>
        <begin position="1"/>
        <end position="21"/>
    </location>
</feature>